<dbReference type="GO" id="GO:0000731">
    <property type="term" value="P:DNA synthesis involved in DNA repair"/>
    <property type="evidence" value="ECO:0007669"/>
    <property type="project" value="InterPro"/>
</dbReference>
<evidence type="ECO:0000313" key="2">
    <source>
        <dbReference type="EMBL" id="KAF6236036.1"/>
    </source>
</evidence>
<organism evidence="2 3">
    <name type="scientific">Letharia columbiana</name>
    <dbReference type="NCBI Taxonomy" id="112416"/>
    <lineage>
        <taxon>Eukaryota</taxon>
        <taxon>Fungi</taxon>
        <taxon>Dikarya</taxon>
        <taxon>Ascomycota</taxon>
        <taxon>Pezizomycotina</taxon>
        <taxon>Lecanoromycetes</taxon>
        <taxon>OSLEUM clade</taxon>
        <taxon>Lecanoromycetidae</taxon>
        <taxon>Lecanorales</taxon>
        <taxon>Lecanorineae</taxon>
        <taxon>Parmeliaceae</taxon>
        <taxon>Letharia</taxon>
    </lineage>
</organism>
<dbReference type="InterPro" id="IPR007218">
    <property type="entry name" value="DNA_pol_delta_4"/>
</dbReference>
<feature type="region of interest" description="Disordered" evidence="1">
    <location>
        <begin position="193"/>
        <end position="238"/>
    </location>
</feature>
<accession>A0A8H6FWD3</accession>
<dbReference type="OrthoDB" id="337486at2759"/>
<feature type="compositionally biased region" description="Low complexity" evidence="1">
    <location>
        <begin position="86"/>
        <end position="102"/>
    </location>
</feature>
<feature type="compositionally biased region" description="Polar residues" evidence="1">
    <location>
        <begin position="9"/>
        <end position="19"/>
    </location>
</feature>
<protein>
    <submittedName>
        <fullName evidence="2">Uncharacterized protein</fullName>
    </submittedName>
</protein>
<reference evidence="2 3" key="1">
    <citation type="journal article" date="2020" name="Genomics">
        <title>Complete, high-quality genomes from long-read metagenomic sequencing of two wolf lichen thalli reveals enigmatic genome architecture.</title>
        <authorList>
            <person name="McKenzie S.K."/>
            <person name="Walston R.F."/>
            <person name="Allen J.L."/>
        </authorList>
    </citation>
    <scope>NUCLEOTIDE SEQUENCE [LARGE SCALE GENOMIC DNA]</scope>
    <source>
        <strain evidence="2">WasteWater2</strain>
    </source>
</reference>
<evidence type="ECO:0000256" key="1">
    <source>
        <dbReference type="SAM" id="MobiDB-lite"/>
    </source>
</evidence>
<dbReference type="EMBL" id="JACCJC010000021">
    <property type="protein sequence ID" value="KAF6236036.1"/>
    <property type="molecule type" value="Genomic_DNA"/>
</dbReference>
<name>A0A8H6FWD3_9LECA</name>
<dbReference type="Pfam" id="PF04081">
    <property type="entry name" value="DNA_pol_delta_4"/>
    <property type="match status" value="1"/>
</dbReference>
<comment type="caution">
    <text evidence="2">The sequence shown here is derived from an EMBL/GenBank/DDBJ whole genome shotgun (WGS) entry which is preliminary data.</text>
</comment>
<gene>
    <name evidence="2" type="ORF">HO173_005664</name>
</gene>
<sequence length="238" mass="24711">MPPTRRKPSGSTARAQQTLAFGPNPNKVTKPSQPAAGNKKKKPSPPAPTDAERLPKAAAGISTPSPGPEEEDHPPRPDAQPESPRALAIRGQGGAAAAADAGVWKSEAEEKGGRVSDAQVRRYWKGKEEERIAPRVHQAGVSVNEKILRHFDLSSQYGVSCIHPSHLVTALLSEWGKMLTAFFGGPTALHRDPADETVEAGGDAGAQAAGGGVGGAGEGGEERERKGGAGVYGRAVDE</sequence>
<dbReference type="Proteomes" id="UP000578531">
    <property type="component" value="Unassembled WGS sequence"/>
</dbReference>
<dbReference type="GO" id="GO:0006260">
    <property type="term" value="P:DNA replication"/>
    <property type="evidence" value="ECO:0007669"/>
    <property type="project" value="InterPro"/>
</dbReference>
<feature type="compositionally biased region" description="Gly residues" evidence="1">
    <location>
        <begin position="202"/>
        <end position="218"/>
    </location>
</feature>
<keyword evidence="3" id="KW-1185">Reference proteome</keyword>
<feature type="region of interest" description="Disordered" evidence="1">
    <location>
        <begin position="1"/>
        <end position="116"/>
    </location>
</feature>
<evidence type="ECO:0000313" key="3">
    <source>
        <dbReference type="Proteomes" id="UP000578531"/>
    </source>
</evidence>
<dbReference type="RefSeq" id="XP_037165388.1">
    <property type="nucleotide sequence ID" value="XM_037307579.1"/>
</dbReference>
<dbReference type="AlphaFoldDB" id="A0A8H6FWD3"/>
<dbReference type="GeneID" id="59287326"/>
<proteinExistence type="predicted"/>